<gene>
    <name evidence="10" type="ORF">AS188_10305</name>
</gene>
<evidence type="ECO:0000259" key="8">
    <source>
        <dbReference type="Pfam" id="PF00775"/>
    </source>
</evidence>
<dbReference type="Gene3D" id="6.10.10.40">
    <property type="entry name" value="Catechol 1,2-dioxygenase multimerisation domain-like"/>
    <property type="match status" value="1"/>
</dbReference>
<protein>
    <submittedName>
        <fullName evidence="10">Catechol 1,2-dioxygenase</fullName>
    </submittedName>
</protein>
<dbReference type="PANTHER" id="PTHR33711">
    <property type="entry name" value="DIOXYGENASE, PUTATIVE (AFU_ORTHOLOGUE AFUA_2G02910)-RELATED"/>
    <property type="match status" value="1"/>
</dbReference>
<dbReference type="STRING" id="446860.AS188_10305"/>
<keyword evidence="6" id="KW-0408">Iron</keyword>
<evidence type="ECO:0000256" key="2">
    <source>
        <dbReference type="ARBA" id="ARBA00007825"/>
    </source>
</evidence>
<comment type="similarity">
    <text evidence="2">Belongs to the intradiol ring-cleavage dioxygenase family.</text>
</comment>
<evidence type="ECO:0000256" key="3">
    <source>
        <dbReference type="ARBA" id="ARBA00022723"/>
    </source>
</evidence>
<sequence length="299" mass="32841">MTNPQTEAVSTDARRENEGTAVEAGSKATERFAASGKLARLDVPKERVSLLAGAAIKAINDIAVEHQVTYEEYNALKAWLIKVGTDGEWPLFLDVWLEHTIEDVNSAERPGAVGTIEGPYYVPDSPVLPTPATLEMREDEEGTPLLFKGHFTDTEGNPIKDAQVEIWHADAAGFYSQYAPGLPEWLFRGTVKADENGYFEINTMRPAPYQIPTDGACGQLIAAAGWHAWRPAHIHIKVSAPGYQLVTQQLYFPGDPHNEDDIASAVKPELMLDPAPRTDGRVGEEVVYDYVLAKEGQVK</sequence>
<dbReference type="GO" id="GO:0008199">
    <property type="term" value="F:ferric iron binding"/>
    <property type="evidence" value="ECO:0007669"/>
    <property type="project" value="InterPro"/>
</dbReference>
<keyword evidence="5" id="KW-0560">Oxidoreductase</keyword>
<keyword evidence="4 10" id="KW-0223">Dioxygenase</keyword>
<dbReference type="InterPro" id="IPR050770">
    <property type="entry name" value="Intradiol_RC_Dioxygenase"/>
</dbReference>
<evidence type="ECO:0000256" key="4">
    <source>
        <dbReference type="ARBA" id="ARBA00022964"/>
    </source>
</evidence>
<dbReference type="RefSeq" id="WP_058858774.1">
    <property type="nucleotide sequence ID" value="NZ_CP013254.1"/>
</dbReference>
<dbReference type="EMBL" id="CP013254">
    <property type="protein sequence ID" value="ALU40069.1"/>
    <property type="molecule type" value="Genomic_DNA"/>
</dbReference>
<evidence type="ECO:0000256" key="1">
    <source>
        <dbReference type="ARBA" id="ARBA00001965"/>
    </source>
</evidence>
<dbReference type="KEGG" id="kfv:AS188_10305"/>
<dbReference type="NCBIfam" id="TIGR02438">
    <property type="entry name" value="catachol_actin"/>
    <property type="match status" value="1"/>
</dbReference>
<dbReference type="OrthoDB" id="9800887at2"/>
<evidence type="ECO:0000313" key="11">
    <source>
        <dbReference type="Proteomes" id="UP000057181"/>
    </source>
</evidence>
<dbReference type="Pfam" id="PF04444">
    <property type="entry name" value="Dioxygenase_N"/>
    <property type="match status" value="1"/>
</dbReference>
<dbReference type="InterPro" id="IPR012800">
    <property type="entry name" value="Cchol_dOase_actb"/>
</dbReference>
<dbReference type="InterPro" id="IPR007535">
    <property type="entry name" value="Catechol_dOase_N"/>
</dbReference>
<feature type="domain" description="Intradiol ring-cleavage dioxygenases" evidence="8">
    <location>
        <begin position="116"/>
        <end position="292"/>
    </location>
</feature>
<dbReference type="Gene3D" id="2.60.130.10">
    <property type="entry name" value="Aromatic compound dioxygenase"/>
    <property type="match status" value="1"/>
</dbReference>
<dbReference type="GO" id="GO:0009712">
    <property type="term" value="P:catechol-containing compound metabolic process"/>
    <property type="evidence" value="ECO:0007669"/>
    <property type="project" value="InterPro"/>
</dbReference>
<dbReference type="PANTHER" id="PTHR33711:SF7">
    <property type="entry name" value="INTRADIOL RING-CLEAVAGE DIOXYGENASES DOMAIN-CONTAINING PROTEIN-RELATED"/>
    <property type="match status" value="1"/>
</dbReference>
<dbReference type="SUPFAM" id="SSF49482">
    <property type="entry name" value="Aromatic compound dioxygenase"/>
    <property type="match status" value="1"/>
</dbReference>
<feature type="domain" description="Catechol dioxygenase N-terminal" evidence="9">
    <location>
        <begin position="46"/>
        <end position="112"/>
    </location>
</feature>
<evidence type="ECO:0000256" key="7">
    <source>
        <dbReference type="SAM" id="MobiDB-lite"/>
    </source>
</evidence>
<evidence type="ECO:0000313" key="10">
    <source>
        <dbReference type="EMBL" id="ALU40069.1"/>
    </source>
</evidence>
<proteinExistence type="inferred from homology"/>
<feature type="region of interest" description="Disordered" evidence="7">
    <location>
        <begin position="1"/>
        <end position="26"/>
    </location>
</feature>
<evidence type="ECO:0000259" key="9">
    <source>
        <dbReference type="Pfam" id="PF04444"/>
    </source>
</evidence>
<dbReference type="InterPro" id="IPR043029">
    <property type="entry name" value="1_2-CTD_multi_dom"/>
</dbReference>
<dbReference type="Proteomes" id="UP000057181">
    <property type="component" value="Chromosome"/>
</dbReference>
<reference evidence="10 11" key="1">
    <citation type="submission" date="2015-11" db="EMBL/GenBank/DDBJ databases">
        <title>Complete Genome Sequence of Kocuria flava strain HO-9041.</title>
        <authorList>
            <person name="Zhou M."/>
            <person name="Dai J."/>
        </authorList>
    </citation>
    <scope>NUCLEOTIDE SEQUENCE [LARGE SCALE GENOMIC DNA]</scope>
    <source>
        <strain evidence="10 11">HO-9041</strain>
    </source>
</reference>
<dbReference type="InterPro" id="IPR015889">
    <property type="entry name" value="Intradiol_dOase_core"/>
</dbReference>
<name>A0A0U3HAX0_9MICC</name>
<dbReference type="GO" id="GO:0018576">
    <property type="term" value="F:catechol 1,2-dioxygenase activity"/>
    <property type="evidence" value="ECO:0007669"/>
    <property type="project" value="InterPro"/>
</dbReference>
<keyword evidence="3" id="KW-0479">Metal-binding</keyword>
<organism evidence="10 11">
    <name type="scientific">Kocuria flava</name>
    <dbReference type="NCBI Taxonomy" id="446860"/>
    <lineage>
        <taxon>Bacteria</taxon>
        <taxon>Bacillati</taxon>
        <taxon>Actinomycetota</taxon>
        <taxon>Actinomycetes</taxon>
        <taxon>Micrococcales</taxon>
        <taxon>Micrococcaceae</taxon>
        <taxon>Kocuria</taxon>
    </lineage>
</organism>
<evidence type="ECO:0000256" key="5">
    <source>
        <dbReference type="ARBA" id="ARBA00023002"/>
    </source>
</evidence>
<dbReference type="InterPro" id="IPR000627">
    <property type="entry name" value="Intradiol_dOase_C"/>
</dbReference>
<dbReference type="Pfam" id="PF00775">
    <property type="entry name" value="Dioxygenase_C"/>
    <property type="match status" value="1"/>
</dbReference>
<dbReference type="AlphaFoldDB" id="A0A0U3HAX0"/>
<comment type="cofactor">
    <cofactor evidence="1">
        <name>Fe(3+)</name>
        <dbReference type="ChEBI" id="CHEBI:29034"/>
    </cofactor>
</comment>
<evidence type="ECO:0000256" key="6">
    <source>
        <dbReference type="ARBA" id="ARBA00023004"/>
    </source>
</evidence>
<accession>A0A0U3HAX0</accession>